<dbReference type="AlphaFoldDB" id="A0A4D7CS04"/>
<accession>A0A4D7CS04</accession>
<dbReference type="EMBL" id="CP039712">
    <property type="protein sequence ID" value="QCI86995.1"/>
    <property type="molecule type" value="Genomic_DNA"/>
</dbReference>
<keyword evidence="2" id="KW-1185">Reference proteome</keyword>
<evidence type="ECO:0000313" key="1">
    <source>
        <dbReference type="EMBL" id="QCI86995.1"/>
    </source>
</evidence>
<protein>
    <submittedName>
        <fullName evidence="1">DUF2922 domain-containing protein</fullName>
    </submittedName>
</protein>
<proteinExistence type="predicted"/>
<reference evidence="1 2" key="1">
    <citation type="submission" date="2019-04" db="EMBL/GenBank/DDBJ databases">
        <title>Vagococcus sp. nov., isolated from faeces of yaks (Bos grunniens).</title>
        <authorList>
            <person name="Ge Y."/>
        </authorList>
    </citation>
    <scope>NUCLEOTIDE SEQUENCE [LARGE SCALE GENOMIC DNA]</scope>
    <source>
        <strain evidence="1 2">MN-17</strain>
    </source>
</reference>
<dbReference type="RefSeq" id="WP_136953817.1">
    <property type="nucleotide sequence ID" value="NZ_CP039712.1"/>
</dbReference>
<name>A0A4D7CS04_9ENTE</name>
<sequence length="70" mass="7887">MKKLRMNFISANDKKTTFTYTNCHQELSADQVQAAMDSISQLKLISANGVLQYETPESANYIETIVTDIL</sequence>
<dbReference type="InterPro" id="IPR021321">
    <property type="entry name" value="DUF2922"/>
</dbReference>
<organism evidence="1 2">
    <name type="scientific">Vagococcus zengguangii</name>
    <dbReference type="NCBI Taxonomy" id="2571750"/>
    <lineage>
        <taxon>Bacteria</taxon>
        <taxon>Bacillati</taxon>
        <taxon>Bacillota</taxon>
        <taxon>Bacilli</taxon>
        <taxon>Lactobacillales</taxon>
        <taxon>Enterococcaceae</taxon>
        <taxon>Vagococcus</taxon>
    </lineage>
</organism>
<dbReference type="KEGG" id="vao:FA707_08455"/>
<dbReference type="Pfam" id="PF11148">
    <property type="entry name" value="DUF2922"/>
    <property type="match status" value="1"/>
</dbReference>
<gene>
    <name evidence="1" type="ORF">FA707_08455</name>
</gene>
<dbReference type="Proteomes" id="UP000298615">
    <property type="component" value="Chromosome"/>
</dbReference>
<evidence type="ECO:0000313" key="2">
    <source>
        <dbReference type="Proteomes" id="UP000298615"/>
    </source>
</evidence>